<proteinExistence type="inferred from homology"/>
<evidence type="ECO:0000256" key="3">
    <source>
        <dbReference type="SAM" id="MobiDB-lite"/>
    </source>
</evidence>
<evidence type="ECO:0000313" key="5">
    <source>
        <dbReference type="Proteomes" id="UP000076825"/>
    </source>
</evidence>
<gene>
    <name evidence="4" type="primary">ratB</name>
    <name evidence="4" type="ORF">SAMEA3906487_03396</name>
</gene>
<name>A0A157JVQ8_9BORD</name>
<dbReference type="OrthoDB" id="9796575at2"/>
<dbReference type="InterPro" id="IPR037021">
    <property type="entry name" value="RnfH_sf"/>
</dbReference>
<dbReference type="eggNOG" id="COG2914">
    <property type="taxonomic scope" value="Bacteria"/>
</dbReference>
<dbReference type="PANTHER" id="PTHR37483:SF1">
    <property type="entry name" value="UPF0125 PROTEIN RATB"/>
    <property type="match status" value="1"/>
</dbReference>
<dbReference type="HAMAP" id="MF_00460">
    <property type="entry name" value="UPF0125_RnfH"/>
    <property type="match status" value="1"/>
</dbReference>
<dbReference type="RefSeq" id="WP_063492308.1">
    <property type="nucleotide sequence ID" value="NZ_CP016340.1"/>
</dbReference>
<dbReference type="PANTHER" id="PTHR37483">
    <property type="entry name" value="UPF0125 PROTEIN RATB"/>
    <property type="match status" value="1"/>
</dbReference>
<dbReference type="EMBL" id="LT546645">
    <property type="protein sequence ID" value="SAI72764.1"/>
    <property type="molecule type" value="Genomic_DNA"/>
</dbReference>
<dbReference type="KEGG" id="btrm:SAMEA390648703396"/>
<feature type="compositionally biased region" description="Basic residues" evidence="3">
    <location>
        <begin position="88"/>
        <end position="98"/>
    </location>
</feature>
<dbReference type="Proteomes" id="UP000076825">
    <property type="component" value="Chromosome 1"/>
</dbReference>
<dbReference type="PATRIC" id="fig|123899.6.peg.3395"/>
<dbReference type="GeneID" id="56589367"/>
<dbReference type="STRING" id="123899.SAMEA3906487_03396"/>
<dbReference type="InterPro" id="IPR016155">
    <property type="entry name" value="Mopterin_synth/thiamin_S_b"/>
</dbReference>
<accession>A0A157JVQ8</accession>
<dbReference type="Gene3D" id="3.10.20.280">
    <property type="entry name" value="RnfH-like"/>
    <property type="match status" value="1"/>
</dbReference>
<evidence type="ECO:0000313" key="4">
    <source>
        <dbReference type="EMBL" id="SAI72764.1"/>
    </source>
</evidence>
<reference evidence="4 5" key="1">
    <citation type="submission" date="2016-04" db="EMBL/GenBank/DDBJ databases">
        <authorList>
            <consortium name="Pathogen Informatics"/>
        </authorList>
    </citation>
    <scope>NUCLEOTIDE SEQUENCE [LARGE SCALE GENOMIC DNA]</scope>
    <source>
        <strain evidence="4 5">H044680328</strain>
    </source>
</reference>
<comment type="similarity">
    <text evidence="1 2">Belongs to the UPF0125 (RnfH) family.</text>
</comment>
<feature type="region of interest" description="Disordered" evidence="3">
    <location>
        <begin position="86"/>
        <end position="113"/>
    </location>
</feature>
<evidence type="ECO:0000256" key="1">
    <source>
        <dbReference type="ARBA" id="ARBA00010645"/>
    </source>
</evidence>
<dbReference type="InterPro" id="IPR005346">
    <property type="entry name" value="RnfH"/>
</dbReference>
<sequence>MANELTVSVCYARPPQAGGIWERTLQLPGGATLEQALQASGFAQAFGGQDPWQHGAGVFGRRAGPQTRLRDGDRVEIYRALSFDPKESRRRRDAHRRARIAETGGRVRPAGLL</sequence>
<protein>
    <recommendedName>
        <fullName evidence="2">UPF0125 protein SAMEA3906487_03396</fullName>
    </recommendedName>
</protein>
<dbReference type="AlphaFoldDB" id="A0A157JVQ8"/>
<organism evidence="4 5">
    <name type="scientific">Bordetella trematum</name>
    <dbReference type="NCBI Taxonomy" id="123899"/>
    <lineage>
        <taxon>Bacteria</taxon>
        <taxon>Pseudomonadati</taxon>
        <taxon>Pseudomonadota</taxon>
        <taxon>Betaproteobacteria</taxon>
        <taxon>Burkholderiales</taxon>
        <taxon>Alcaligenaceae</taxon>
        <taxon>Bordetella</taxon>
    </lineage>
</organism>
<dbReference type="SUPFAM" id="SSF54285">
    <property type="entry name" value="MoaD/ThiS"/>
    <property type="match status" value="1"/>
</dbReference>
<evidence type="ECO:0000256" key="2">
    <source>
        <dbReference type="HAMAP-Rule" id="MF_00460"/>
    </source>
</evidence>
<keyword evidence="5" id="KW-1185">Reference proteome</keyword>
<dbReference type="Pfam" id="PF03658">
    <property type="entry name" value="Ub-RnfH"/>
    <property type="match status" value="1"/>
</dbReference>